<sequence length="80" mass="9063">MLAITAAARESYAYLKGGKELIKQYRYMRGIFSDARAKLDAAPDAEGQRDILRALGEAALAEHVEWALMHRERPLENARF</sequence>
<evidence type="ECO:0000313" key="2">
    <source>
        <dbReference type="Proteomes" id="UP001501523"/>
    </source>
</evidence>
<name>A0ABN1IWN3_9GAMM</name>
<accession>A0ABN1IWN3</accession>
<evidence type="ECO:0000313" key="1">
    <source>
        <dbReference type="EMBL" id="GAA0722744.1"/>
    </source>
</evidence>
<reference evidence="1 2" key="1">
    <citation type="journal article" date="2019" name="Int. J. Syst. Evol. Microbiol.">
        <title>The Global Catalogue of Microorganisms (GCM) 10K type strain sequencing project: providing services to taxonomists for standard genome sequencing and annotation.</title>
        <authorList>
            <consortium name="The Broad Institute Genomics Platform"/>
            <consortium name="The Broad Institute Genome Sequencing Center for Infectious Disease"/>
            <person name="Wu L."/>
            <person name="Ma J."/>
        </authorList>
    </citation>
    <scope>NUCLEOTIDE SEQUENCE [LARGE SCALE GENOMIC DNA]</scope>
    <source>
        <strain evidence="1 2">JCM 15421</strain>
    </source>
</reference>
<dbReference type="EMBL" id="BAAAEU010000025">
    <property type="protein sequence ID" value="GAA0722744.1"/>
    <property type="molecule type" value="Genomic_DNA"/>
</dbReference>
<gene>
    <name evidence="1" type="ORF">GCM10009105_34100</name>
</gene>
<dbReference type="RefSeq" id="WP_343793406.1">
    <property type="nucleotide sequence ID" value="NZ_BAAAEU010000025.1"/>
</dbReference>
<comment type="caution">
    <text evidence="1">The sequence shown here is derived from an EMBL/GenBank/DDBJ whole genome shotgun (WGS) entry which is preliminary data.</text>
</comment>
<protein>
    <submittedName>
        <fullName evidence="1">Uncharacterized protein</fullName>
    </submittedName>
</protein>
<organism evidence="1 2">
    <name type="scientific">Dokdonella soli</name>
    <dbReference type="NCBI Taxonomy" id="529810"/>
    <lineage>
        <taxon>Bacteria</taxon>
        <taxon>Pseudomonadati</taxon>
        <taxon>Pseudomonadota</taxon>
        <taxon>Gammaproteobacteria</taxon>
        <taxon>Lysobacterales</taxon>
        <taxon>Rhodanobacteraceae</taxon>
        <taxon>Dokdonella</taxon>
    </lineage>
</organism>
<dbReference type="Proteomes" id="UP001501523">
    <property type="component" value="Unassembled WGS sequence"/>
</dbReference>
<keyword evidence="2" id="KW-1185">Reference proteome</keyword>
<proteinExistence type="predicted"/>